<feature type="region of interest" description="Disordered" evidence="10">
    <location>
        <begin position="154"/>
        <end position="229"/>
    </location>
</feature>
<comment type="subcellular location">
    <subcellularLocation>
        <location evidence="9">Cell membrane</location>
        <topology evidence="9">Single-pass membrane protein</topology>
    </subcellularLocation>
    <subcellularLocation>
        <location evidence="1">Membrane</location>
        <topology evidence="1">Single-pass membrane protein</topology>
    </subcellularLocation>
</comment>
<evidence type="ECO:0000256" key="5">
    <source>
        <dbReference type="ARBA" id="ARBA00022927"/>
    </source>
</evidence>
<dbReference type="HAMAP" id="MF_00237">
    <property type="entry name" value="TatB"/>
    <property type="match status" value="1"/>
</dbReference>
<keyword evidence="13" id="KW-1185">Reference proteome</keyword>
<gene>
    <name evidence="9 12" type="primary">tatB</name>
    <name evidence="12" type="ORF">CIT25_15905</name>
</gene>
<evidence type="ECO:0000256" key="1">
    <source>
        <dbReference type="ARBA" id="ARBA00004167"/>
    </source>
</evidence>
<dbReference type="GO" id="GO:0008320">
    <property type="term" value="F:protein transmembrane transporter activity"/>
    <property type="evidence" value="ECO:0007669"/>
    <property type="project" value="UniProtKB-UniRule"/>
</dbReference>
<dbReference type="RefSeq" id="WP_095485467.1">
    <property type="nucleotide sequence ID" value="NZ_CP088151.1"/>
</dbReference>
<dbReference type="Pfam" id="PF02416">
    <property type="entry name" value="TatA_B_E"/>
    <property type="match status" value="1"/>
</dbReference>
<feature type="compositionally biased region" description="Low complexity" evidence="10">
    <location>
        <begin position="176"/>
        <end position="200"/>
    </location>
</feature>
<dbReference type="Gene3D" id="1.20.5.3310">
    <property type="match status" value="1"/>
</dbReference>
<comment type="function">
    <text evidence="9">Part of the twin-arginine translocation (Tat) system that transports large folded proteins containing a characteristic twin-arginine motif in their signal peptide across membranes. Together with TatC, TatB is part of a receptor directly interacting with Tat signal peptides. TatB may form an oligomeric binding site that transiently accommodates folded Tat precursor proteins before their translocation.</text>
</comment>
<keyword evidence="5 9" id="KW-0653">Protein transport</keyword>
<dbReference type="EMBL" id="NPKI01000017">
    <property type="protein sequence ID" value="PAQ01522.1"/>
    <property type="molecule type" value="Genomic_DNA"/>
</dbReference>
<dbReference type="InterPro" id="IPR003369">
    <property type="entry name" value="TatA/B/E"/>
</dbReference>
<dbReference type="PANTHER" id="PTHR33162">
    <property type="entry name" value="SEC-INDEPENDENT PROTEIN TRANSLOCASE PROTEIN TATA, CHLOROPLASTIC"/>
    <property type="match status" value="1"/>
</dbReference>
<dbReference type="GO" id="GO:0033281">
    <property type="term" value="C:TAT protein transport complex"/>
    <property type="evidence" value="ECO:0007669"/>
    <property type="project" value="UniProtKB-UniRule"/>
</dbReference>
<keyword evidence="7 9" id="KW-0811">Translocation</keyword>
<comment type="caution">
    <text evidence="12">The sequence shown here is derived from an EMBL/GenBank/DDBJ whole genome shotgun (WGS) entry which is preliminary data.</text>
</comment>
<name>A0AB36RA96_9HYPH</name>
<evidence type="ECO:0000256" key="3">
    <source>
        <dbReference type="ARBA" id="ARBA00022475"/>
    </source>
</evidence>
<feature type="compositionally biased region" description="Low complexity" evidence="10">
    <location>
        <begin position="158"/>
        <end position="168"/>
    </location>
</feature>
<keyword evidence="4 9" id="KW-0812">Transmembrane</keyword>
<dbReference type="Proteomes" id="UP000216215">
    <property type="component" value="Unassembled WGS sequence"/>
</dbReference>
<feature type="compositionally biased region" description="Low complexity" evidence="10">
    <location>
        <begin position="211"/>
        <end position="229"/>
    </location>
</feature>
<keyword evidence="8 9" id="KW-0472">Membrane</keyword>
<dbReference type="AlphaFoldDB" id="A0AB36RA96"/>
<accession>A0AB36RA96</accession>
<dbReference type="PRINTS" id="PR01506">
    <property type="entry name" value="TATBPROTEIN"/>
</dbReference>
<keyword evidence="3 9" id="KW-1003">Cell membrane</keyword>
<evidence type="ECO:0000256" key="10">
    <source>
        <dbReference type="SAM" id="MobiDB-lite"/>
    </source>
</evidence>
<keyword evidence="2 9" id="KW-0813">Transport</keyword>
<protein>
    <recommendedName>
        <fullName evidence="9">Sec-independent protein translocase protein TatB</fullName>
    </recommendedName>
</protein>
<evidence type="ECO:0000313" key="12">
    <source>
        <dbReference type="EMBL" id="PAQ01522.1"/>
    </source>
</evidence>
<evidence type="ECO:0000313" key="13">
    <source>
        <dbReference type="Proteomes" id="UP000216215"/>
    </source>
</evidence>
<organism evidence="12 13">
    <name type="scientific">Mesorhizobium mediterraneum</name>
    <dbReference type="NCBI Taxonomy" id="43617"/>
    <lineage>
        <taxon>Bacteria</taxon>
        <taxon>Pseudomonadati</taxon>
        <taxon>Pseudomonadota</taxon>
        <taxon>Alphaproteobacteria</taxon>
        <taxon>Hyphomicrobiales</taxon>
        <taxon>Phyllobacteriaceae</taxon>
        <taxon>Mesorhizobium</taxon>
    </lineage>
</organism>
<proteinExistence type="inferred from homology"/>
<evidence type="ECO:0000256" key="8">
    <source>
        <dbReference type="ARBA" id="ARBA00023136"/>
    </source>
</evidence>
<dbReference type="GO" id="GO:0043953">
    <property type="term" value="P:protein transport by the Tat complex"/>
    <property type="evidence" value="ECO:0007669"/>
    <property type="project" value="UniProtKB-UniRule"/>
</dbReference>
<reference evidence="13" key="1">
    <citation type="submission" date="2017-08" db="EMBL/GenBank/DDBJ databases">
        <title>Mesorhizobium wenxinae sp. nov., a novel rhizobial species isolated from root nodules of chickpea (Cicer arietinum L.).</title>
        <authorList>
            <person name="Zhang J."/>
        </authorList>
    </citation>
    <scope>NUCLEOTIDE SEQUENCE [LARGE SCALE GENOMIC DNA]</scope>
    <source>
        <strain evidence="13">USDA 3392</strain>
    </source>
</reference>
<evidence type="ECO:0000256" key="9">
    <source>
        <dbReference type="HAMAP-Rule" id="MF_00237"/>
    </source>
</evidence>
<evidence type="ECO:0000256" key="6">
    <source>
        <dbReference type="ARBA" id="ARBA00022989"/>
    </source>
</evidence>
<comment type="similarity">
    <text evidence="9">Belongs to the TatB family.</text>
</comment>
<feature type="transmembrane region" description="Helical" evidence="11">
    <location>
        <begin position="6"/>
        <end position="25"/>
    </location>
</feature>
<evidence type="ECO:0000256" key="4">
    <source>
        <dbReference type="ARBA" id="ARBA00022692"/>
    </source>
</evidence>
<dbReference type="InterPro" id="IPR018448">
    <property type="entry name" value="TatB"/>
</dbReference>
<dbReference type="PANTHER" id="PTHR33162:SF1">
    <property type="entry name" value="SEC-INDEPENDENT PROTEIN TRANSLOCASE PROTEIN TATA, CHLOROPLASTIC"/>
    <property type="match status" value="1"/>
</dbReference>
<comment type="subunit">
    <text evidence="9">The Tat system comprises two distinct complexes: a TatABC complex, containing multiple copies of TatA, TatB and TatC subunits, and a separate TatA complex, containing only TatA subunits. Substrates initially bind to the TatABC complex, which probably triggers association of the separate TatA complex to form the active translocon.</text>
</comment>
<evidence type="ECO:0000256" key="2">
    <source>
        <dbReference type="ARBA" id="ARBA00022448"/>
    </source>
</evidence>
<sequence length="229" mass="23496">MFDIGWTEMLVIAIVMIVVVGPKDLPNMLRTFGRTTTKLRGMAADFQKQFNDALKEAELDDVKKSVDSLRSLNPAAEIRKQLNPFEQAAADVRSGVDAVMKPKPAIDPVTPAASPPQETELKNGATVLPGVSAPEAAPAAPIFPAMTDESVVPSPVGTATPAAPQKASAAKKKPAPAKAMPAPKAAAKPAAAATPAVTKTAAKKAEPKPAPAAVKKPTAAAKKTAGASK</sequence>
<evidence type="ECO:0000256" key="7">
    <source>
        <dbReference type="ARBA" id="ARBA00023010"/>
    </source>
</evidence>
<dbReference type="NCBIfam" id="TIGR01410">
    <property type="entry name" value="tatB"/>
    <property type="match status" value="1"/>
</dbReference>
<evidence type="ECO:0000256" key="11">
    <source>
        <dbReference type="SAM" id="Phobius"/>
    </source>
</evidence>
<keyword evidence="6 9" id="KW-1133">Transmembrane helix</keyword>